<sequence length="77" mass="8355">MRSSLCISPSWELYSTDPPDLKLFLHLKLPRLMSVGAGHLQHRWDEGRSDGSVPMPKAAGPPAEPTRRSGSESASGL</sequence>
<evidence type="ECO:0000313" key="3">
    <source>
        <dbReference type="Proteomes" id="UP000283210"/>
    </source>
</evidence>
<keyword evidence="3" id="KW-1185">Reference proteome</keyword>
<dbReference type="EMBL" id="CM012443">
    <property type="protein sequence ID" value="RVE71209.1"/>
    <property type="molecule type" value="Genomic_DNA"/>
</dbReference>
<reference evidence="2 3" key="2">
    <citation type="submission" date="2019-01" db="EMBL/GenBank/DDBJ databases">
        <title>A chromosome length genome reference of the Java medaka (oryzias javanicus).</title>
        <authorList>
            <person name="Herpin A."/>
            <person name="Takehana Y."/>
            <person name="Naruse K."/>
            <person name="Ansai S."/>
            <person name="Kawaguchi M."/>
        </authorList>
    </citation>
    <scope>NUCLEOTIDE SEQUENCE [LARGE SCALE GENOMIC DNA]</scope>
    <source>
        <strain evidence="2">RS831</strain>
        <tissue evidence="2">Whole body</tissue>
    </source>
</reference>
<evidence type="ECO:0000256" key="1">
    <source>
        <dbReference type="SAM" id="MobiDB-lite"/>
    </source>
</evidence>
<organism evidence="2 3">
    <name type="scientific">Oryzias javanicus</name>
    <name type="common">Javanese ricefish</name>
    <name type="synonym">Aplocheilus javanicus</name>
    <dbReference type="NCBI Taxonomy" id="123683"/>
    <lineage>
        <taxon>Eukaryota</taxon>
        <taxon>Metazoa</taxon>
        <taxon>Chordata</taxon>
        <taxon>Craniata</taxon>
        <taxon>Vertebrata</taxon>
        <taxon>Euteleostomi</taxon>
        <taxon>Actinopterygii</taxon>
        <taxon>Neopterygii</taxon>
        <taxon>Teleostei</taxon>
        <taxon>Neoteleostei</taxon>
        <taxon>Acanthomorphata</taxon>
        <taxon>Ovalentaria</taxon>
        <taxon>Atherinomorphae</taxon>
        <taxon>Beloniformes</taxon>
        <taxon>Adrianichthyidae</taxon>
        <taxon>Oryziinae</taxon>
        <taxon>Oryzias</taxon>
    </lineage>
</organism>
<dbReference type="Proteomes" id="UP000283210">
    <property type="component" value="Chromosome 7"/>
</dbReference>
<feature type="region of interest" description="Disordered" evidence="1">
    <location>
        <begin position="43"/>
        <end position="77"/>
    </location>
</feature>
<dbReference type="AlphaFoldDB" id="A0A437D9D1"/>
<gene>
    <name evidence="2" type="ORF">OJAV_G00072350</name>
</gene>
<accession>A0A437D9D1</accession>
<name>A0A437D9D1_ORYJA</name>
<evidence type="ECO:0000313" key="2">
    <source>
        <dbReference type="EMBL" id="RVE71209.1"/>
    </source>
</evidence>
<reference evidence="2 3" key="1">
    <citation type="submission" date="2018-11" db="EMBL/GenBank/DDBJ databases">
        <authorList>
            <person name="Lopez-Roques C."/>
            <person name="Donnadieu C."/>
            <person name="Bouchez O."/>
            <person name="Klopp C."/>
            <person name="Cabau C."/>
            <person name="Zahm M."/>
        </authorList>
    </citation>
    <scope>NUCLEOTIDE SEQUENCE [LARGE SCALE GENOMIC DNA]</scope>
    <source>
        <strain evidence="2">RS831</strain>
        <tissue evidence="2">Whole body</tissue>
    </source>
</reference>
<proteinExistence type="predicted"/>
<protein>
    <submittedName>
        <fullName evidence="2">Uncharacterized protein</fullName>
    </submittedName>
</protein>